<dbReference type="CDD" id="cd18182">
    <property type="entry name" value="ATP-synt_Fo_c_ATP5G3"/>
    <property type="match status" value="1"/>
</dbReference>
<dbReference type="InterPro" id="IPR041611">
    <property type="entry name" value="SKICH"/>
</dbReference>
<evidence type="ECO:0000256" key="1">
    <source>
        <dbReference type="ARBA" id="ARBA00004225"/>
    </source>
</evidence>
<evidence type="ECO:0000256" key="5">
    <source>
        <dbReference type="ARBA" id="ARBA00022448"/>
    </source>
</evidence>
<evidence type="ECO:0000256" key="8">
    <source>
        <dbReference type="ARBA" id="ARBA00022547"/>
    </source>
</evidence>
<dbReference type="Gene3D" id="2.60.40.2840">
    <property type="match status" value="1"/>
</dbReference>
<keyword evidence="16" id="KW-0446">Lipid-binding</keyword>
<evidence type="ECO:0000256" key="24">
    <source>
        <dbReference type="ARBA" id="ARBA00037854"/>
    </source>
</evidence>
<dbReference type="GO" id="GO:0045471">
    <property type="term" value="P:response to ethanol"/>
    <property type="evidence" value="ECO:0007669"/>
    <property type="project" value="UniProtKB-ARBA"/>
</dbReference>
<dbReference type="Pfam" id="PF17751">
    <property type="entry name" value="SKICH"/>
    <property type="match status" value="1"/>
</dbReference>
<dbReference type="InterPro" id="IPR000608">
    <property type="entry name" value="UBC"/>
</dbReference>
<evidence type="ECO:0000256" key="9">
    <source>
        <dbReference type="ARBA" id="ARBA00022692"/>
    </source>
</evidence>
<dbReference type="PRINTS" id="PR00124">
    <property type="entry name" value="ATPASEC"/>
</dbReference>
<evidence type="ECO:0000256" key="16">
    <source>
        <dbReference type="ARBA" id="ARBA00023121"/>
    </source>
</evidence>
<dbReference type="CDD" id="cd21968">
    <property type="entry name" value="Zn-C2H2_CALCOCO2"/>
    <property type="match status" value="1"/>
</dbReference>
<feature type="coiled-coil region" evidence="28">
    <location>
        <begin position="139"/>
        <end position="292"/>
    </location>
</feature>
<accession>A0A091DS09</accession>
<evidence type="ECO:0000256" key="30">
    <source>
        <dbReference type="SAM" id="Phobius"/>
    </source>
</evidence>
<evidence type="ECO:0000256" key="23">
    <source>
        <dbReference type="ARBA" id="ARBA00033111"/>
    </source>
</evidence>
<dbReference type="AlphaFoldDB" id="A0A091DS09"/>
<keyword evidence="8" id="KW-0138">CF(0)</keyword>
<dbReference type="EMBL" id="KN121896">
    <property type="protein sequence ID" value="KFO34939.1"/>
    <property type="molecule type" value="Genomic_DNA"/>
</dbReference>
<dbReference type="GO" id="GO:0033177">
    <property type="term" value="C:proton-transporting two-sector ATPase complex, proton-transporting domain"/>
    <property type="evidence" value="ECO:0007669"/>
    <property type="project" value="InterPro"/>
</dbReference>
<evidence type="ECO:0000256" key="14">
    <source>
        <dbReference type="ARBA" id="ARBA00023054"/>
    </source>
</evidence>
<evidence type="ECO:0000256" key="25">
    <source>
        <dbReference type="ARBA" id="ARBA00037963"/>
    </source>
</evidence>
<evidence type="ECO:0000256" key="26">
    <source>
        <dbReference type="ARBA" id="ARBA00040931"/>
    </source>
</evidence>
<dbReference type="InterPro" id="IPR038662">
    <property type="entry name" value="ATP_synth_F0_csu_sf"/>
</dbReference>
<sequence>MENAEEDPPSSAVMLDQASFSQVIFNNVEKFYIPGGDVTCYYVFTQQFAPRRKDWIGIFKVGWKTTREYYTFMWVALPSDPSAKQQEVQFRAYYLPKDDEYYQFCYVDQDGMVRGASIPFQFRPESEEDILIVTTKVKVEETEQHKKELCQENQELRARCAHLEGQNSAAQAELRRKQEELETLQSVRKRLEQESEEQKTRWDSERLQLKEQDRKLRSENEQLGASVAELRSQLLSQEREMEELVRRDEKKTEQLQHLENGNKQLCLSLTEKREQQQKLEQALEEMRLREAAALKTQADLMARLCVWLRWRDLETARDRHGEGEVGDTDSTFYCQQDENLDLSRRLGENKVLSDSLQGEKNLLERENDLLRKESCRLLSYQRLNFDSLLPRAPAWNQEGKDPNPGLVFGNPYSGTQERSSPGPVRCPAPLRGPQVPKTFRPLSVPRLHGADVGWKQRVTLSPGASEERQQAQGHSRMCLICNKTFAETEKQIFEDHVFCHYLPGGEAAWRKGGLEMDRPPVLAQPARSAPAAEVDRIMQTTGALLLSPALIRCCTRGLIRPASASFLSRPQDPSRQPSSSAPQLQVVRREFQTSTVSRDIDTAAKFIGAGAATVGVAGSGAGIGTVFGSLIIGYARNPSLKQQLFSYAILGFALSEAMGLFCLMVAFLILFAMDIMSIYKEPPPGMFVVPDTVDMTKIHALITGPFDTPYEGGFFLFVFRCPPDYPIHPPRVKLMTTGNNTVRFNPNFYRNGKERHPGDSKNYNECIRHETIRVAVCDMMEGKCPCPEPLRGVMEKSFLEYYDFYEVACKDRLHLQGQTMQDPFGEKRGHFDYQSLLIRLGLIRQKVLERLHSENAEMDSDSSSSGTETDLHGSLRV</sequence>
<keyword evidence="18 30" id="KW-0472">Membrane</keyword>
<dbReference type="STRING" id="885580.ENSFDAP00000005403"/>
<evidence type="ECO:0000256" key="21">
    <source>
        <dbReference type="ARBA" id="ARBA00029852"/>
    </source>
</evidence>
<evidence type="ECO:0000256" key="13">
    <source>
        <dbReference type="ARBA" id="ARBA00023006"/>
    </source>
</evidence>
<dbReference type="FunFam" id="2.60.40.2840:FF:000002">
    <property type="entry name" value="Tax1-binding protein 1 isoform 2"/>
    <property type="match status" value="1"/>
</dbReference>
<keyword evidence="9 30" id="KW-0812">Transmembrane</keyword>
<comment type="similarity">
    <text evidence="25">Belongs to the CALCOCO family.</text>
</comment>
<dbReference type="Pfam" id="PF00137">
    <property type="entry name" value="ATP-synt_C"/>
    <property type="match status" value="1"/>
</dbReference>
<dbReference type="Proteomes" id="UP000028990">
    <property type="component" value="Unassembled WGS sequence"/>
</dbReference>
<evidence type="ECO:0000313" key="32">
    <source>
        <dbReference type="EMBL" id="KFO34939.1"/>
    </source>
</evidence>
<feature type="transmembrane region" description="Helical" evidence="30">
    <location>
        <begin position="606"/>
        <end position="632"/>
    </location>
</feature>
<dbReference type="PANTHER" id="PTHR31915:SF4">
    <property type="entry name" value="CALCIUM-BINDING AND COILED-COIL DOMAIN-CONTAINING PROTEIN 2"/>
    <property type="match status" value="1"/>
</dbReference>
<organism evidence="32 33">
    <name type="scientific">Fukomys damarensis</name>
    <name type="common">Damaraland mole rat</name>
    <name type="synonym">Cryptomys damarensis</name>
    <dbReference type="NCBI Taxonomy" id="885580"/>
    <lineage>
        <taxon>Eukaryota</taxon>
        <taxon>Metazoa</taxon>
        <taxon>Chordata</taxon>
        <taxon>Craniata</taxon>
        <taxon>Vertebrata</taxon>
        <taxon>Euteleostomi</taxon>
        <taxon>Mammalia</taxon>
        <taxon>Eutheria</taxon>
        <taxon>Euarchontoglires</taxon>
        <taxon>Glires</taxon>
        <taxon>Rodentia</taxon>
        <taxon>Hystricomorpha</taxon>
        <taxon>Bathyergidae</taxon>
        <taxon>Fukomys</taxon>
    </lineage>
</organism>
<evidence type="ECO:0000256" key="29">
    <source>
        <dbReference type="SAM" id="MobiDB-lite"/>
    </source>
</evidence>
<dbReference type="GO" id="GO:0008289">
    <property type="term" value="F:lipid binding"/>
    <property type="evidence" value="ECO:0007669"/>
    <property type="project" value="UniProtKB-KW"/>
</dbReference>
<evidence type="ECO:0000256" key="17">
    <source>
        <dbReference type="ARBA" id="ARBA00023128"/>
    </source>
</evidence>
<dbReference type="PROSITE" id="PS00605">
    <property type="entry name" value="ATPASE_C"/>
    <property type="match status" value="1"/>
</dbReference>
<dbReference type="FunFam" id="1.20.20.10:FF:000003">
    <property type="entry name" value="Atp synthase f complex subunit mitochondrial"/>
    <property type="match status" value="1"/>
</dbReference>
<dbReference type="SUPFAM" id="SSF54495">
    <property type="entry name" value="UBC-like"/>
    <property type="match status" value="1"/>
</dbReference>
<comment type="similarity">
    <text evidence="4">Belongs to the ATPase C chain family.</text>
</comment>
<dbReference type="eggNOG" id="ENOG502QT1M">
    <property type="taxonomic scope" value="Eukaryota"/>
</dbReference>
<keyword evidence="14 28" id="KW-0175">Coiled coil</keyword>
<keyword evidence="6" id="KW-0488">Methylation</keyword>
<dbReference type="GO" id="GO:0045259">
    <property type="term" value="C:proton-transporting ATP synthase complex"/>
    <property type="evidence" value="ECO:0007669"/>
    <property type="project" value="UniProtKB-KW"/>
</dbReference>
<keyword evidence="12 30" id="KW-1133">Transmembrane helix</keyword>
<feature type="transmembrane region" description="Helical" evidence="30">
    <location>
        <begin position="644"/>
        <end position="673"/>
    </location>
</feature>
<evidence type="ECO:0000256" key="18">
    <source>
        <dbReference type="ARBA" id="ARBA00023136"/>
    </source>
</evidence>
<dbReference type="InterPro" id="IPR000454">
    <property type="entry name" value="ATP_synth_F0_csu"/>
</dbReference>
<name>A0A091DS09_FUKDA</name>
<dbReference type="SMART" id="SM00212">
    <property type="entry name" value="UBCc"/>
    <property type="match status" value="1"/>
</dbReference>
<evidence type="ECO:0000256" key="10">
    <source>
        <dbReference type="ARBA" id="ARBA00022781"/>
    </source>
</evidence>
<dbReference type="GO" id="GO:1901098">
    <property type="term" value="P:positive regulation of autophagosome maturation"/>
    <property type="evidence" value="ECO:0007669"/>
    <property type="project" value="TreeGrafter"/>
</dbReference>
<keyword evidence="19" id="KW-0206">Cytoskeleton</keyword>
<dbReference type="GO" id="GO:0000421">
    <property type="term" value="C:autophagosome membrane"/>
    <property type="evidence" value="ECO:0007669"/>
    <property type="project" value="UniProtKB-SubCell"/>
</dbReference>
<dbReference type="GO" id="GO:0046931">
    <property type="term" value="P:pore complex assembly"/>
    <property type="evidence" value="ECO:0007669"/>
    <property type="project" value="UniProtKB-ARBA"/>
</dbReference>
<dbReference type="HAMAP" id="MF_01396">
    <property type="entry name" value="ATP_synth_c_bact"/>
    <property type="match status" value="1"/>
</dbReference>
<comment type="subcellular location">
    <subcellularLocation>
        <location evidence="2">Cytoplasm</location>
        <location evidence="2">Cytoskeleton</location>
    </subcellularLocation>
    <subcellularLocation>
        <location evidence="3">Cytoplasm</location>
        <location evidence="3">Perinuclear region</location>
    </subcellularLocation>
    <subcellularLocation>
        <location evidence="24">Cytoplasmic vesicle</location>
        <location evidence="24">Autophagosome membrane</location>
        <topology evidence="24">Peripheral membrane protein</topology>
    </subcellularLocation>
    <subcellularLocation>
        <location evidence="1">Mitochondrion membrane</location>
        <topology evidence="1">Multi-pass membrane protein</topology>
    </subcellularLocation>
</comment>
<keyword evidence="20" id="KW-0968">Cytoplasmic vesicle</keyword>
<dbReference type="GO" id="GO:0005856">
    <property type="term" value="C:cytoskeleton"/>
    <property type="evidence" value="ECO:0007669"/>
    <property type="project" value="UniProtKB-SubCell"/>
</dbReference>
<dbReference type="GO" id="GO:0016605">
    <property type="term" value="C:PML body"/>
    <property type="evidence" value="ECO:0007669"/>
    <property type="project" value="TreeGrafter"/>
</dbReference>
<reference evidence="32 33" key="1">
    <citation type="submission" date="2013-11" db="EMBL/GenBank/DDBJ databases">
        <title>The Damaraland mole rat (Fukomys damarensis) genome and evolution of African mole rats.</title>
        <authorList>
            <person name="Gladyshev V.N."/>
            <person name="Fang X."/>
        </authorList>
    </citation>
    <scope>NUCLEOTIDE SEQUENCE [LARGE SCALE GENOMIC DNA]</scope>
    <source>
        <tissue evidence="32">Liver</tissue>
    </source>
</reference>
<proteinExistence type="inferred from homology"/>
<evidence type="ECO:0000259" key="31">
    <source>
        <dbReference type="PROSITE" id="PS50127"/>
    </source>
</evidence>
<dbReference type="GO" id="GO:0031966">
    <property type="term" value="C:mitochondrial membrane"/>
    <property type="evidence" value="ECO:0007669"/>
    <property type="project" value="UniProtKB-SubCell"/>
</dbReference>
<protein>
    <recommendedName>
        <fullName evidence="26">Calcium-binding and coiled-coil domain-containing protein 2</fullName>
    </recommendedName>
    <alternativeName>
        <fullName evidence="22">ATP synthase lipid-binding protein</fullName>
    </alternativeName>
    <alternativeName>
        <fullName evidence="23">ATPase protein 9</fullName>
    </alternativeName>
    <alternativeName>
        <fullName evidence="21">ATPase subunit c</fullName>
    </alternativeName>
    <alternativeName>
        <fullName evidence="27">Nuclear domain 10 protein NDP52</fullName>
    </alternativeName>
</protein>
<keyword evidence="5" id="KW-0813">Transport</keyword>
<dbReference type="Gene3D" id="1.20.20.10">
    <property type="entry name" value="F1F0 ATP synthase subunit C"/>
    <property type="match status" value="1"/>
</dbReference>
<feature type="domain" description="UBC core" evidence="31">
    <location>
        <begin position="666"/>
        <end position="820"/>
    </location>
</feature>
<feature type="region of interest" description="Disordered" evidence="29">
    <location>
        <begin position="854"/>
        <end position="877"/>
    </location>
</feature>
<evidence type="ECO:0000256" key="7">
    <source>
        <dbReference type="ARBA" id="ARBA00022490"/>
    </source>
</evidence>
<keyword evidence="10" id="KW-0375">Hydrogen ion transport</keyword>
<keyword evidence="7" id="KW-0963">Cytoplasm</keyword>
<keyword evidence="17" id="KW-0496">Mitochondrion</keyword>
<feature type="region of interest" description="Disordered" evidence="29">
    <location>
        <begin position="395"/>
        <end position="434"/>
    </location>
</feature>
<dbReference type="InterPro" id="IPR016135">
    <property type="entry name" value="UBQ-conjugating_enzyme/RWD"/>
</dbReference>
<dbReference type="InterPro" id="IPR035921">
    <property type="entry name" value="F/V-ATP_Csub_sf"/>
</dbReference>
<evidence type="ECO:0000256" key="22">
    <source>
        <dbReference type="ARBA" id="ARBA00032304"/>
    </source>
</evidence>
<dbReference type="Gene3D" id="3.10.110.10">
    <property type="entry name" value="Ubiquitin Conjugating Enzyme"/>
    <property type="match status" value="1"/>
</dbReference>
<keyword evidence="13" id="KW-0072">Autophagy</keyword>
<keyword evidence="15" id="KW-0406">Ion transport</keyword>
<dbReference type="GO" id="GO:0098792">
    <property type="term" value="P:xenophagy"/>
    <property type="evidence" value="ECO:0007669"/>
    <property type="project" value="TreeGrafter"/>
</dbReference>
<dbReference type="GO" id="GO:0031410">
    <property type="term" value="C:cytoplasmic vesicle"/>
    <property type="evidence" value="ECO:0007669"/>
    <property type="project" value="UniProtKB-KW"/>
</dbReference>
<dbReference type="SUPFAM" id="SSF81333">
    <property type="entry name" value="F1F0 ATP synthase subunit C"/>
    <property type="match status" value="1"/>
</dbReference>
<gene>
    <name evidence="32" type="ORF">H920_03641</name>
</gene>
<evidence type="ECO:0000256" key="3">
    <source>
        <dbReference type="ARBA" id="ARBA00004556"/>
    </source>
</evidence>
<evidence type="ECO:0000256" key="28">
    <source>
        <dbReference type="SAM" id="Coils"/>
    </source>
</evidence>
<dbReference type="GO" id="GO:0048471">
    <property type="term" value="C:perinuclear region of cytoplasm"/>
    <property type="evidence" value="ECO:0007669"/>
    <property type="project" value="UniProtKB-SubCell"/>
</dbReference>
<dbReference type="GO" id="GO:0015078">
    <property type="term" value="F:proton transmembrane transporter activity"/>
    <property type="evidence" value="ECO:0007669"/>
    <property type="project" value="InterPro"/>
</dbReference>
<keyword evidence="33" id="KW-1185">Reference proteome</keyword>
<dbReference type="PROSITE" id="PS50127">
    <property type="entry name" value="UBC_2"/>
    <property type="match status" value="1"/>
</dbReference>
<evidence type="ECO:0000256" key="2">
    <source>
        <dbReference type="ARBA" id="ARBA00004245"/>
    </source>
</evidence>
<evidence type="ECO:0000256" key="15">
    <source>
        <dbReference type="ARBA" id="ARBA00023065"/>
    </source>
</evidence>
<evidence type="ECO:0000256" key="4">
    <source>
        <dbReference type="ARBA" id="ARBA00006704"/>
    </source>
</evidence>
<dbReference type="InterPro" id="IPR002379">
    <property type="entry name" value="ATPase_proteolipid_c-like_dom"/>
</dbReference>
<evidence type="ECO:0000256" key="12">
    <source>
        <dbReference type="ARBA" id="ARBA00022989"/>
    </source>
</evidence>
<keyword evidence="11" id="KW-0809">Transit peptide</keyword>
<evidence type="ECO:0000256" key="19">
    <source>
        <dbReference type="ARBA" id="ARBA00023212"/>
    </source>
</evidence>
<dbReference type="InterPro" id="IPR020537">
    <property type="entry name" value="ATP_synth_F0_csu_DDCD_BS"/>
</dbReference>
<dbReference type="PANTHER" id="PTHR31915">
    <property type="entry name" value="SKICH DOMAIN-CONTAINING PROTEIN"/>
    <property type="match status" value="1"/>
</dbReference>
<evidence type="ECO:0000256" key="27">
    <source>
        <dbReference type="ARBA" id="ARBA00041519"/>
    </source>
</evidence>
<dbReference type="InterPro" id="IPR051002">
    <property type="entry name" value="UBA_autophagy_assoc_protein"/>
</dbReference>
<dbReference type="GO" id="GO:0015986">
    <property type="term" value="P:proton motive force-driven ATP synthesis"/>
    <property type="evidence" value="ECO:0007669"/>
    <property type="project" value="InterPro"/>
</dbReference>
<evidence type="ECO:0000313" key="33">
    <source>
        <dbReference type="Proteomes" id="UP000028990"/>
    </source>
</evidence>
<dbReference type="Pfam" id="PF00179">
    <property type="entry name" value="UQ_con"/>
    <property type="match status" value="1"/>
</dbReference>
<evidence type="ECO:0000256" key="11">
    <source>
        <dbReference type="ARBA" id="ARBA00022946"/>
    </source>
</evidence>
<evidence type="ECO:0000256" key="20">
    <source>
        <dbReference type="ARBA" id="ARBA00023329"/>
    </source>
</evidence>
<evidence type="ECO:0000256" key="6">
    <source>
        <dbReference type="ARBA" id="ARBA00022481"/>
    </source>
</evidence>